<feature type="signal peptide" evidence="1">
    <location>
        <begin position="1"/>
        <end position="20"/>
    </location>
</feature>
<dbReference type="EMBL" id="SMFP01000006">
    <property type="protein sequence ID" value="TDE37925.1"/>
    <property type="molecule type" value="Genomic_DNA"/>
</dbReference>
<reference evidence="2 3" key="1">
    <citation type="submission" date="2019-03" db="EMBL/GenBank/DDBJ databases">
        <authorList>
            <person name="Zhang S."/>
        </authorList>
    </citation>
    <scope>NUCLEOTIDE SEQUENCE [LARGE SCALE GENOMIC DNA]</scope>
    <source>
        <strain evidence="2 3">S4J41</strain>
    </source>
</reference>
<keyword evidence="3" id="KW-1185">Reference proteome</keyword>
<evidence type="ECO:0000256" key="1">
    <source>
        <dbReference type="SAM" id="SignalP"/>
    </source>
</evidence>
<sequence>MKTATLAVAILVAFCVEGNAQDLLSGPDIQSRIVGHSFHGKKGIMSVSLLYAEDGTVTMKAPMGTGAGTWALSDNRLCVKMLTGPRKMDDCLTFTRQSDGTYRASNGMRLTPAE</sequence>
<organism evidence="2 3">
    <name type="scientific">Antarcticimicrobium sediminis</name>
    <dbReference type="NCBI Taxonomy" id="2546227"/>
    <lineage>
        <taxon>Bacteria</taxon>
        <taxon>Pseudomonadati</taxon>
        <taxon>Pseudomonadota</taxon>
        <taxon>Alphaproteobacteria</taxon>
        <taxon>Rhodobacterales</taxon>
        <taxon>Paracoccaceae</taxon>
        <taxon>Antarcticimicrobium</taxon>
    </lineage>
</organism>
<name>A0A4R5ESR1_9RHOB</name>
<feature type="chain" id="PRO_5021006686" evidence="1">
    <location>
        <begin position="21"/>
        <end position="114"/>
    </location>
</feature>
<dbReference type="OrthoDB" id="7857461at2"/>
<evidence type="ECO:0000313" key="3">
    <source>
        <dbReference type="Proteomes" id="UP000294662"/>
    </source>
</evidence>
<accession>A0A4R5ESR1</accession>
<proteinExistence type="predicted"/>
<gene>
    <name evidence="2" type="ORF">E1B25_10885</name>
</gene>
<protein>
    <submittedName>
        <fullName evidence="2">Uncharacterized protein</fullName>
    </submittedName>
</protein>
<dbReference type="RefSeq" id="WP_132829198.1">
    <property type="nucleotide sequence ID" value="NZ_SMFP01000006.1"/>
</dbReference>
<dbReference type="Proteomes" id="UP000294662">
    <property type="component" value="Unassembled WGS sequence"/>
</dbReference>
<comment type="caution">
    <text evidence="2">The sequence shown here is derived from an EMBL/GenBank/DDBJ whole genome shotgun (WGS) entry which is preliminary data.</text>
</comment>
<evidence type="ECO:0000313" key="2">
    <source>
        <dbReference type="EMBL" id="TDE37925.1"/>
    </source>
</evidence>
<dbReference type="AlphaFoldDB" id="A0A4R5ESR1"/>
<keyword evidence="1" id="KW-0732">Signal</keyword>